<proteinExistence type="inferred from homology"/>
<dbReference type="PRINTS" id="PR01099">
    <property type="entry name" value="HYETHTZKNASE"/>
</dbReference>
<evidence type="ECO:0000256" key="11">
    <source>
        <dbReference type="HAMAP-Rule" id="MF_00228"/>
    </source>
</evidence>
<comment type="catalytic activity">
    <reaction evidence="1 11">
        <text>5-(2-hydroxyethyl)-4-methylthiazole + ATP = 4-methyl-5-(2-phosphooxyethyl)-thiazole + ADP + H(+)</text>
        <dbReference type="Rhea" id="RHEA:24212"/>
        <dbReference type="ChEBI" id="CHEBI:15378"/>
        <dbReference type="ChEBI" id="CHEBI:17957"/>
        <dbReference type="ChEBI" id="CHEBI:30616"/>
        <dbReference type="ChEBI" id="CHEBI:58296"/>
        <dbReference type="ChEBI" id="CHEBI:456216"/>
        <dbReference type="EC" id="2.7.1.50"/>
    </reaction>
</comment>
<reference evidence="12 13" key="1">
    <citation type="submission" date="2020-03" db="EMBL/GenBank/DDBJ databases">
        <title>Assessment of the enzymatic potential of alkaline-tolerant lipase obtained from Bacillus luteus H11 (technogenic soil) for the bioremediation of saline soils contaminated with petroleum substances.</title>
        <authorList>
            <person name="Kalwasinska A."/>
        </authorList>
    </citation>
    <scope>NUCLEOTIDE SEQUENCE [LARGE SCALE GENOMIC DNA]</scope>
    <source>
        <strain evidence="12 13">H11</strain>
    </source>
</reference>
<comment type="cofactor">
    <cofactor evidence="2 11">
        <name>Mg(2+)</name>
        <dbReference type="ChEBI" id="CHEBI:18420"/>
    </cofactor>
</comment>
<dbReference type="InterPro" id="IPR000417">
    <property type="entry name" value="Hyethyz_kinase"/>
</dbReference>
<dbReference type="SUPFAM" id="SSF53613">
    <property type="entry name" value="Ribokinase-like"/>
    <property type="match status" value="1"/>
</dbReference>
<dbReference type="GO" id="GO:0000287">
    <property type="term" value="F:magnesium ion binding"/>
    <property type="evidence" value="ECO:0007669"/>
    <property type="project" value="UniProtKB-UniRule"/>
</dbReference>
<dbReference type="GO" id="GO:0004417">
    <property type="term" value="F:hydroxyethylthiazole kinase activity"/>
    <property type="evidence" value="ECO:0007669"/>
    <property type="project" value="UniProtKB-UniRule"/>
</dbReference>
<keyword evidence="5 11" id="KW-0479">Metal-binding</keyword>
<dbReference type="GO" id="GO:0009229">
    <property type="term" value="P:thiamine diphosphate biosynthetic process"/>
    <property type="evidence" value="ECO:0007669"/>
    <property type="project" value="UniProtKB-UniRule"/>
</dbReference>
<dbReference type="Pfam" id="PF02110">
    <property type="entry name" value="HK"/>
    <property type="match status" value="1"/>
</dbReference>
<dbReference type="GO" id="GO:0009228">
    <property type="term" value="P:thiamine biosynthetic process"/>
    <property type="evidence" value="ECO:0007669"/>
    <property type="project" value="UniProtKB-KW"/>
</dbReference>
<keyword evidence="7 11" id="KW-0418">Kinase</keyword>
<dbReference type="EC" id="2.7.1.50" evidence="11"/>
<evidence type="ECO:0000256" key="9">
    <source>
        <dbReference type="ARBA" id="ARBA00022842"/>
    </source>
</evidence>
<feature type="binding site" evidence="11">
    <location>
        <position position="193"/>
    </location>
    <ligand>
        <name>substrate</name>
    </ligand>
</feature>
<evidence type="ECO:0000256" key="3">
    <source>
        <dbReference type="ARBA" id="ARBA00004868"/>
    </source>
</evidence>
<comment type="pathway">
    <text evidence="3 11">Cofactor biosynthesis; thiamine diphosphate biosynthesis; 4-methyl-5-(2-phosphoethyl)-thiazole from 5-(2-hydroxyethyl)-4-methylthiazole: step 1/1.</text>
</comment>
<dbReference type="Gene3D" id="3.40.1190.20">
    <property type="match status" value="1"/>
</dbReference>
<dbReference type="CDD" id="cd01170">
    <property type="entry name" value="THZ_kinase"/>
    <property type="match status" value="1"/>
</dbReference>
<dbReference type="GO" id="GO:0005524">
    <property type="term" value="F:ATP binding"/>
    <property type="evidence" value="ECO:0007669"/>
    <property type="project" value="UniProtKB-UniRule"/>
</dbReference>
<accession>A0A969PQV9</accession>
<organism evidence="12 13">
    <name type="scientific">Alkalicoccus luteus</name>
    <dbReference type="NCBI Taxonomy" id="1237094"/>
    <lineage>
        <taxon>Bacteria</taxon>
        <taxon>Bacillati</taxon>
        <taxon>Bacillota</taxon>
        <taxon>Bacilli</taxon>
        <taxon>Bacillales</taxon>
        <taxon>Bacillaceae</taxon>
        <taxon>Alkalicoccus</taxon>
    </lineage>
</organism>
<dbReference type="RefSeq" id="WP_168008554.1">
    <property type="nucleotide sequence ID" value="NZ_JAATHJ010000029.1"/>
</dbReference>
<evidence type="ECO:0000256" key="4">
    <source>
        <dbReference type="ARBA" id="ARBA00022679"/>
    </source>
</evidence>
<dbReference type="PIRSF" id="PIRSF000513">
    <property type="entry name" value="Thz_kinase"/>
    <property type="match status" value="1"/>
</dbReference>
<evidence type="ECO:0000313" key="13">
    <source>
        <dbReference type="Proteomes" id="UP000752012"/>
    </source>
</evidence>
<keyword evidence="6 11" id="KW-0547">Nucleotide-binding</keyword>
<dbReference type="Proteomes" id="UP000752012">
    <property type="component" value="Unassembled WGS sequence"/>
</dbReference>
<keyword evidence="10 11" id="KW-0784">Thiamine biosynthesis</keyword>
<feature type="binding site" evidence="11">
    <location>
        <position position="166"/>
    </location>
    <ligand>
        <name>ATP</name>
        <dbReference type="ChEBI" id="CHEBI:30616"/>
    </ligand>
</feature>
<comment type="caution">
    <text evidence="12">The sequence shown here is derived from an EMBL/GenBank/DDBJ whole genome shotgun (WGS) entry which is preliminary data.</text>
</comment>
<evidence type="ECO:0000313" key="12">
    <source>
        <dbReference type="EMBL" id="NJP38756.1"/>
    </source>
</evidence>
<keyword evidence="13" id="KW-1185">Reference proteome</keyword>
<evidence type="ECO:0000256" key="5">
    <source>
        <dbReference type="ARBA" id="ARBA00022723"/>
    </source>
</evidence>
<dbReference type="InterPro" id="IPR029056">
    <property type="entry name" value="Ribokinase-like"/>
</dbReference>
<name>A0A969PQV9_9BACI</name>
<dbReference type="AlphaFoldDB" id="A0A969PQV9"/>
<evidence type="ECO:0000256" key="7">
    <source>
        <dbReference type="ARBA" id="ARBA00022777"/>
    </source>
</evidence>
<comment type="similarity">
    <text evidence="11">Belongs to the Thz kinase family.</text>
</comment>
<dbReference type="HAMAP" id="MF_00228">
    <property type="entry name" value="Thz_kinase"/>
    <property type="match status" value="1"/>
</dbReference>
<dbReference type="EMBL" id="JAATHJ010000029">
    <property type="protein sequence ID" value="NJP38756.1"/>
    <property type="molecule type" value="Genomic_DNA"/>
</dbReference>
<dbReference type="NCBIfam" id="TIGR00694">
    <property type="entry name" value="thiM"/>
    <property type="match status" value="1"/>
</dbReference>
<protein>
    <recommendedName>
        <fullName evidence="11">Hydroxyethylthiazole kinase</fullName>
        <ecNumber evidence="11">2.7.1.50</ecNumber>
    </recommendedName>
    <alternativeName>
        <fullName evidence="11">4-methyl-5-beta-hydroxyethylthiazole kinase</fullName>
        <shortName evidence="11">TH kinase</shortName>
        <shortName evidence="11">Thz kinase</shortName>
    </alternativeName>
</protein>
<feature type="binding site" evidence="11">
    <location>
        <position position="44"/>
    </location>
    <ligand>
        <name>substrate</name>
    </ligand>
</feature>
<comment type="function">
    <text evidence="11">Catalyzes the phosphorylation of the hydroxyl group of 4-methyl-5-beta-hydroxyethylthiazole (THZ).</text>
</comment>
<evidence type="ECO:0000256" key="2">
    <source>
        <dbReference type="ARBA" id="ARBA00001946"/>
    </source>
</evidence>
<feature type="binding site" evidence="11">
    <location>
        <position position="120"/>
    </location>
    <ligand>
        <name>ATP</name>
        <dbReference type="ChEBI" id="CHEBI:30616"/>
    </ligand>
</feature>
<keyword evidence="8 11" id="KW-0067">ATP-binding</keyword>
<keyword evidence="4 11" id="KW-0808">Transferase</keyword>
<gene>
    <name evidence="11 12" type="primary">thiM</name>
    <name evidence="12" type="ORF">HCN83_14405</name>
</gene>
<evidence type="ECO:0000256" key="1">
    <source>
        <dbReference type="ARBA" id="ARBA00001771"/>
    </source>
</evidence>
<sequence>MHNQVLALRNLIRSDAPLIHNITNVVVTNFTANGLYAAGAKPVMAYAPEEAADMAAAADALVLNIGTLSSATNEAMLIAGKAANKHGIPVILDPVGAGATSFRTESAAMLLQELDIALIRGNSGEIASLAGSEAVVRGVDASAAPADAAASAAKLAASRQTTVCMTGEVDVITDGSNTLTVHNGSPSLQDITGAGCLLSSIAAAFISRSDSPLEGAAAACAYYGVCAEAAADRQPFPGPGHFQVHLLDMLQQLSDEQLNQQLIIKEAAL</sequence>
<evidence type="ECO:0000256" key="6">
    <source>
        <dbReference type="ARBA" id="ARBA00022741"/>
    </source>
</evidence>
<evidence type="ECO:0000256" key="8">
    <source>
        <dbReference type="ARBA" id="ARBA00022840"/>
    </source>
</evidence>
<keyword evidence="9 11" id="KW-0460">Magnesium</keyword>
<evidence type="ECO:0000256" key="10">
    <source>
        <dbReference type="ARBA" id="ARBA00022977"/>
    </source>
</evidence>
<dbReference type="NCBIfam" id="NF006830">
    <property type="entry name" value="PRK09355.1"/>
    <property type="match status" value="1"/>
</dbReference>